<reference evidence="2 3" key="1">
    <citation type="submission" date="2015-05" db="EMBL/GenBank/DDBJ databases">
        <title>A genomic and transcriptomic approach to investigate the blue pigment phenotype in Pseudomonas fluorescens.</title>
        <authorList>
            <person name="Andreani N.A."/>
            <person name="Cardazzo B."/>
        </authorList>
    </citation>
    <scope>NUCLEOTIDE SEQUENCE [LARGE SCALE GENOMIC DNA]</scope>
    <source>
        <strain evidence="2 3">Ps_22</strain>
    </source>
</reference>
<sequence>MTVQSKGALLVLIFAVLITWMISGMFSGIEKLKAAPPAVKQQALKP</sequence>
<evidence type="ECO:0000313" key="2">
    <source>
        <dbReference type="EMBL" id="KWV77105.1"/>
    </source>
</evidence>
<dbReference type="AlphaFoldDB" id="A0A109KX93"/>
<dbReference type="Proteomes" id="UP000061348">
    <property type="component" value="Unassembled WGS sequence"/>
</dbReference>
<comment type="caution">
    <text evidence="2">The sequence shown here is derived from an EMBL/GenBank/DDBJ whole genome shotgun (WGS) entry which is preliminary data.</text>
</comment>
<evidence type="ECO:0000256" key="1">
    <source>
        <dbReference type="SAM" id="Phobius"/>
    </source>
</evidence>
<dbReference type="EMBL" id="LCYA01000254">
    <property type="protein sequence ID" value="KWV77105.1"/>
    <property type="molecule type" value="Genomic_DNA"/>
</dbReference>
<dbReference type="RefSeq" id="WP_155717078.1">
    <property type="nucleotide sequence ID" value="NZ_LCYA01000254.1"/>
</dbReference>
<keyword evidence="1" id="KW-0812">Transmembrane</keyword>
<feature type="transmembrane region" description="Helical" evidence="1">
    <location>
        <begin position="7"/>
        <end position="29"/>
    </location>
</feature>
<gene>
    <name evidence="2" type="ORF">PFLmoz3_06088</name>
</gene>
<organism evidence="2 3">
    <name type="scientific">Pseudomonas fluorescens</name>
    <dbReference type="NCBI Taxonomy" id="294"/>
    <lineage>
        <taxon>Bacteria</taxon>
        <taxon>Pseudomonadati</taxon>
        <taxon>Pseudomonadota</taxon>
        <taxon>Gammaproteobacteria</taxon>
        <taxon>Pseudomonadales</taxon>
        <taxon>Pseudomonadaceae</taxon>
        <taxon>Pseudomonas</taxon>
    </lineage>
</organism>
<evidence type="ECO:0000313" key="3">
    <source>
        <dbReference type="Proteomes" id="UP000061348"/>
    </source>
</evidence>
<keyword evidence="1" id="KW-0472">Membrane</keyword>
<name>A0A109KX93_PSEFL</name>
<accession>A0A109KX93</accession>
<keyword evidence="1" id="KW-1133">Transmembrane helix</keyword>
<dbReference type="PATRIC" id="fig|294.193.peg.704"/>
<proteinExistence type="predicted"/>
<protein>
    <submittedName>
        <fullName evidence="2">Uncharacterized protein</fullName>
    </submittedName>
</protein>